<dbReference type="EC" id="5.2.1.8" evidence="3"/>
<protein>
    <submittedName>
        <fullName evidence="3">PPIC-type PPIASE domain protein</fullName>
        <ecNumber evidence="3">5.2.1.8</ecNumber>
    </submittedName>
</protein>
<reference evidence="3 4" key="1">
    <citation type="journal article" date="2007" name="Proc. Natl. Acad. Sci. U.S.A.">
        <title>Characterization of a marine gammaproteobacterium capable of aerobic anoxygenic photosynthesis.</title>
        <authorList>
            <person name="Fuchs B.M."/>
            <person name="Spring S."/>
            <person name="Teeling H."/>
            <person name="Quast C."/>
            <person name="Wulf J."/>
            <person name="Schattenhofer M."/>
            <person name="Yan S."/>
            <person name="Ferriera S."/>
            <person name="Johnson J."/>
            <person name="Glockner F.O."/>
            <person name="Amann R."/>
        </authorList>
    </citation>
    <scope>NUCLEOTIDE SEQUENCE [LARGE SCALE GENOMIC DNA]</scope>
    <source>
        <strain evidence="3">KT71</strain>
    </source>
</reference>
<sequence length="266" mass="29847">MGEFGVSRRFLRDPLFAFFAIGGLCFIAYTQLNREATTPITLSQSAQALLVAEWEMLTGKSAQAADVDAILNDYYQRELLYREGIASELHLSDASVRELIIELMQQRVTGEIAEPSPKDLVNFYADNIERYYTEASISFSQKVFASAPENPEALREQLNQGGGQAGAVPWQGSDFPDYGVSMVRGLFGQPLLEILQSLAFGEWQGPYESRQGWHYFRVTARRAPQLLPFERVRDQVLADYQAAAVAQAVAEFTDARRPQYPFEIAP</sequence>
<keyword evidence="1 3" id="KW-0413">Isomerase</keyword>
<dbReference type="InterPro" id="IPR000297">
    <property type="entry name" value="PPIase_PpiC"/>
</dbReference>
<dbReference type="HOGENOM" id="CLU_067345_0_0_6"/>
<evidence type="ECO:0000259" key="2">
    <source>
        <dbReference type="PROSITE" id="PS50198"/>
    </source>
</evidence>
<dbReference type="EMBL" id="AAOA02000003">
    <property type="protein sequence ID" value="EAQ97107.1"/>
    <property type="molecule type" value="Genomic_DNA"/>
</dbReference>
<proteinExistence type="predicted"/>
<dbReference type="InterPro" id="IPR046357">
    <property type="entry name" value="PPIase_dom_sf"/>
</dbReference>
<dbReference type="AlphaFoldDB" id="A4AAN0"/>
<feature type="domain" description="PpiC" evidence="2">
    <location>
        <begin position="91"/>
        <end position="220"/>
    </location>
</feature>
<dbReference type="PROSITE" id="PS50198">
    <property type="entry name" value="PPIC_PPIASE_2"/>
    <property type="match status" value="1"/>
</dbReference>
<evidence type="ECO:0000256" key="1">
    <source>
        <dbReference type="PROSITE-ProRule" id="PRU00278"/>
    </source>
</evidence>
<dbReference type="STRING" id="314285.KT71_12630"/>
<name>A4AAN0_9GAMM</name>
<gene>
    <name evidence="3" type="ORF">KT71_12630</name>
</gene>
<keyword evidence="1" id="KW-0697">Rotamase</keyword>
<dbReference type="RefSeq" id="WP_008294955.1">
    <property type="nucleotide sequence ID" value="NZ_CM002299.1"/>
</dbReference>
<evidence type="ECO:0000313" key="4">
    <source>
        <dbReference type="Proteomes" id="UP000019205"/>
    </source>
</evidence>
<keyword evidence="4" id="KW-1185">Reference proteome</keyword>
<dbReference type="Gene3D" id="3.10.50.40">
    <property type="match status" value="1"/>
</dbReference>
<reference evidence="3 4" key="2">
    <citation type="journal article" date="2009" name="PLoS ONE">
        <title>The photosynthetic apparatus and its regulation in the aerobic gammaproteobacterium Congregibacter litoralis gen. nov., sp. nov.</title>
        <authorList>
            <person name="Spring S."/>
            <person name="Lunsdorf H."/>
            <person name="Fuchs B.M."/>
            <person name="Tindall B.J."/>
        </authorList>
    </citation>
    <scope>NUCLEOTIDE SEQUENCE [LARGE SCALE GENOMIC DNA]</scope>
    <source>
        <strain evidence="3">KT71</strain>
    </source>
</reference>
<comment type="caution">
    <text evidence="3">The sequence shown here is derived from an EMBL/GenBank/DDBJ whole genome shotgun (WGS) entry which is preliminary data.</text>
</comment>
<dbReference type="Proteomes" id="UP000019205">
    <property type="component" value="Chromosome"/>
</dbReference>
<dbReference type="GO" id="GO:0003755">
    <property type="term" value="F:peptidyl-prolyl cis-trans isomerase activity"/>
    <property type="evidence" value="ECO:0007669"/>
    <property type="project" value="UniProtKB-KW"/>
</dbReference>
<organism evidence="3 4">
    <name type="scientific">Congregibacter litoralis KT71</name>
    <dbReference type="NCBI Taxonomy" id="314285"/>
    <lineage>
        <taxon>Bacteria</taxon>
        <taxon>Pseudomonadati</taxon>
        <taxon>Pseudomonadota</taxon>
        <taxon>Gammaproteobacteria</taxon>
        <taxon>Cellvibrionales</taxon>
        <taxon>Halieaceae</taxon>
        <taxon>Congregibacter</taxon>
    </lineage>
</organism>
<dbReference type="eggNOG" id="COG0760">
    <property type="taxonomic scope" value="Bacteria"/>
</dbReference>
<dbReference type="Pfam" id="PF13145">
    <property type="entry name" value="Rotamase_2"/>
    <property type="match status" value="1"/>
</dbReference>
<dbReference type="OrthoDB" id="196786at2"/>
<accession>A4AAN0</accession>
<evidence type="ECO:0000313" key="3">
    <source>
        <dbReference type="EMBL" id="EAQ97107.1"/>
    </source>
</evidence>